<dbReference type="AlphaFoldDB" id="A0A9Q1Q5W4"/>
<dbReference type="GO" id="GO:2000022">
    <property type="term" value="P:regulation of jasmonic acid mediated signaling pathway"/>
    <property type="evidence" value="ECO:0007669"/>
    <property type="project" value="InterPro"/>
</dbReference>
<dbReference type="OrthoDB" id="71307at2759"/>
<accession>A0A9Q1Q5W4</accession>
<evidence type="ECO:0000259" key="1">
    <source>
        <dbReference type="Pfam" id="PF12313"/>
    </source>
</evidence>
<dbReference type="GO" id="GO:0009862">
    <property type="term" value="P:systemic acquired resistance, salicylic acid mediated signaling pathway"/>
    <property type="evidence" value="ECO:0007669"/>
    <property type="project" value="InterPro"/>
</dbReference>
<dbReference type="GO" id="GO:2000031">
    <property type="term" value="P:regulation of salicylic acid mediated signaling pathway"/>
    <property type="evidence" value="ECO:0007669"/>
    <property type="project" value="InterPro"/>
</dbReference>
<dbReference type="InterPro" id="IPR044292">
    <property type="entry name" value="NPR"/>
</dbReference>
<dbReference type="Pfam" id="PF12313">
    <property type="entry name" value="NPR1_like_C"/>
    <property type="match status" value="1"/>
</dbReference>
<dbReference type="Proteomes" id="UP001153076">
    <property type="component" value="Unassembled WGS sequence"/>
</dbReference>
<dbReference type="GO" id="GO:0005634">
    <property type="term" value="C:nucleus"/>
    <property type="evidence" value="ECO:0007669"/>
    <property type="project" value="TreeGrafter"/>
</dbReference>
<dbReference type="GO" id="GO:0005737">
    <property type="term" value="C:cytoplasm"/>
    <property type="evidence" value="ECO:0007669"/>
    <property type="project" value="TreeGrafter"/>
</dbReference>
<gene>
    <name evidence="2" type="ORF">Cgig2_004408</name>
</gene>
<dbReference type="Gene3D" id="1.25.40.20">
    <property type="entry name" value="Ankyrin repeat-containing domain"/>
    <property type="match status" value="1"/>
</dbReference>
<dbReference type="GO" id="GO:0042742">
    <property type="term" value="P:defense response to bacterium"/>
    <property type="evidence" value="ECO:0007669"/>
    <property type="project" value="TreeGrafter"/>
</dbReference>
<dbReference type="SUPFAM" id="SSF48403">
    <property type="entry name" value="Ankyrin repeat"/>
    <property type="match status" value="1"/>
</dbReference>
<dbReference type="InterPro" id="IPR021094">
    <property type="entry name" value="NPR1/NIM1-like_C"/>
</dbReference>
<comment type="caution">
    <text evidence="2">The sequence shown here is derived from an EMBL/GenBank/DDBJ whole genome shotgun (WGS) entry which is preliminary data.</text>
</comment>
<dbReference type="InterPro" id="IPR036770">
    <property type="entry name" value="Ankyrin_rpt-contain_sf"/>
</dbReference>
<evidence type="ECO:0000313" key="2">
    <source>
        <dbReference type="EMBL" id="KAJ8429824.1"/>
    </source>
</evidence>
<dbReference type="GO" id="GO:0050832">
    <property type="term" value="P:defense response to fungus"/>
    <property type="evidence" value="ECO:0007669"/>
    <property type="project" value="TreeGrafter"/>
</dbReference>
<sequence length="184" mass="20909">MLLRDVHTTLDDVYALYYVVVHCDAKTTMELLELGLADVNHRNQITLPREDHTTLDDAYAFHYAVVHCDATAMRELPELGLPDVICRNQRVIALHVAAMRQKPEIILSLLTKGAQPTDVTSDGRKALQIAKRLTTAISFYKSTKQGKLVPKDWLCVEILEQSERGEPLQWKDLFLLLRQGKNCI</sequence>
<dbReference type="PANTHER" id="PTHR46475">
    <property type="entry name" value="REGULATORY PROTEIN NPR3"/>
    <property type="match status" value="1"/>
</dbReference>
<dbReference type="EMBL" id="JAKOGI010000856">
    <property type="protein sequence ID" value="KAJ8429824.1"/>
    <property type="molecule type" value="Genomic_DNA"/>
</dbReference>
<organism evidence="2 3">
    <name type="scientific">Carnegiea gigantea</name>
    <dbReference type="NCBI Taxonomy" id="171969"/>
    <lineage>
        <taxon>Eukaryota</taxon>
        <taxon>Viridiplantae</taxon>
        <taxon>Streptophyta</taxon>
        <taxon>Embryophyta</taxon>
        <taxon>Tracheophyta</taxon>
        <taxon>Spermatophyta</taxon>
        <taxon>Magnoliopsida</taxon>
        <taxon>eudicotyledons</taxon>
        <taxon>Gunneridae</taxon>
        <taxon>Pentapetalae</taxon>
        <taxon>Caryophyllales</taxon>
        <taxon>Cactineae</taxon>
        <taxon>Cactaceae</taxon>
        <taxon>Cactoideae</taxon>
        <taxon>Echinocereeae</taxon>
        <taxon>Carnegiea</taxon>
    </lineage>
</organism>
<keyword evidence="3" id="KW-1185">Reference proteome</keyword>
<protein>
    <recommendedName>
        <fullName evidence="1">NPR1/NIM1-like C-terminal domain-containing protein</fullName>
    </recommendedName>
</protein>
<dbReference type="PANTHER" id="PTHR46475:SF1">
    <property type="entry name" value="REGULATORY PROTEIN NPR2"/>
    <property type="match status" value="1"/>
</dbReference>
<evidence type="ECO:0000313" key="3">
    <source>
        <dbReference type="Proteomes" id="UP001153076"/>
    </source>
</evidence>
<proteinExistence type="predicted"/>
<name>A0A9Q1Q5W4_9CARY</name>
<feature type="domain" description="NPR1/NIM1-like C-terminal" evidence="1">
    <location>
        <begin position="131"/>
        <end position="169"/>
    </location>
</feature>
<reference evidence="2" key="1">
    <citation type="submission" date="2022-04" db="EMBL/GenBank/DDBJ databases">
        <title>Carnegiea gigantea Genome sequencing and assembly v2.</title>
        <authorList>
            <person name="Copetti D."/>
            <person name="Sanderson M.J."/>
            <person name="Burquez A."/>
            <person name="Wojciechowski M.F."/>
        </authorList>
    </citation>
    <scope>NUCLEOTIDE SEQUENCE</scope>
    <source>
        <strain evidence="2">SGP5-SGP5p</strain>
        <tissue evidence="2">Aerial part</tissue>
    </source>
</reference>